<feature type="transmembrane region" description="Helical" evidence="2">
    <location>
        <begin position="345"/>
        <end position="367"/>
    </location>
</feature>
<comment type="subcellular location">
    <subcellularLocation>
        <location evidence="1">Membrane</location>
        <topology evidence="1">Multi-pass membrane protein</topology>
    </subcellularLocation>
</comment>
<sequence length="477" mass="52867">MPGCENTLGVRRLLTFATGLVECLGFAGAVFGWASLVFVLKTEGFFSSLCVNTTGVNATHVLDCSGQDERFSLVFTIASFLNNFLTLPNGFLFDRFGTTVLTGVDPHFSHFCLFPSVLSNLLFPALSLLAVGGILFLVTNMQVGNLFGSRRSTIITLYNGAFDSSSVLFLIIKLLHESGISLRDSFLFLSACSAIHLLRTFFLMPRKFIPYPLPDHYTYGYESPTHHRHHTLIITLFSPFNLCKIPSSLSEKSFRECVLSRFFMWHLLWLSVMQLRHYLFIGTLNPMLHRLTAGEPSLVSRYINAFAFTQLCGVLCAPWNGLIMDRLKGKPRAEGESEGEVDLRASVLSLFLTAVQCLLFSICAATPYLQLQYFTFILQVVNRSFLYGGNAAFISLAFPSCHFGKLYGLIMALSAVFSLLQYPFFALVKGPLDGDPLYVNVGLTLLSLFAFIHPLSVYLHCRSVASQRAKSGAVAAS</sequence>
<dbReference type="Ensembl" id="ENSSLDT00000001047.1">
    <property type="protein sequence ID" value="ENSSLDP00000000979.1"/>
    <property type="gene ID" value="ENSSLDG00000000817.1"/>
</dbReference>
<dbReference type="Gene3D" id="1.20.1250.20">
    <property type="entry name" value="MFS general substrate transporter like domains"/>
    <property type="match status" value="1"/>
</dbReference>
<dbReference type="SUPFAM" id="SSF103473">
    <property type="entry name" value="MFS general substrate transporter"/>
    <property type="match status" value="1"/>
</dbReference>
<keyword evidence="4" id="KW-1185">Reference proteome</keyword>
<evidence type="ECO:0000256" key="2">
    <source>
        <dbReference type="SAM" id="Phobius"/>
    </source>
</evidence>
<dbReference type="Proteomes" id="UP000261360">
    <property type="component" value="Unplaced"/>
</dbReference>
<dbReference type="PANTHER" id="PTHR20765">
    <property type="entry name" value="SOLUTE CARRIER FAMILY 43 MEMBER 3-RELATED"/>
    <property type="match status" value="1"/>
</dbReference>
<evidence type="ECO:0000313" key="3">
    <source>
        <dbReference type="Ensembl" id="ENSSLDP00000000979.1"/>
    </source>
</evidence>
<dbReference type="PANTHER" id="PTHR20765:SF1">
    <property type="entry name" value="EQUILIBRATIVE NUCLEOBASE TRANSPORTER 1"/>
    <property type="match status" value="1"/>
</dbReference>
<feature type="transmembrane region" description="Helical" evidence="2">
    <location>
        <begin position="12"/>
        <end position="39"/>
    </location>
</feature>
<dbReference type="AlphaFoldDB" id="A0A3B4WAA5"/>
<dbReference type="InterPro" id="IPR027197">
    <property type="entry name" value="SLC43A3"/>
</dbReference>
<reference evidence="3" key="1">
    <citation type="submission" date="2025-08" db="UniProtKB">
        <authorList>
            <consortium name="Ensembl"/>
        </authorList>
    </citation>
    <scope>IDENTIFICATION</scope>
</reference>
<organism evidence="3 4">
    <name type="scientific">Seriola lalandi dorsalis</name>
    <dbReference type="NCBI Taxonomy" id="1841481"/>
    <lineage>
        <taxon>Eukaryota</taxon>
        <taxon>Metazoa</taxon>
        <taxon>Chordata</taxon>
        <taxon>Craniata</taxon>
        <taxon>Vertebrata</taxon>
        <taxon>Euteleostomi</taxon>
        <taxon>Actinopterygii</taxon>
        <taxon>Neopterygii</taxon>
        <taxon>Teleostei</taxon>
        <taxon>Neoteleostei</taxon>
        <taxon>Acanthomorphata</taxon>
        <taxon>Carangaria</taxon>
        <taxon>Carangiformes</taxon>
        <taxon>Carangidae</taxon>
        <taxon>Seriola</taxon>
    </lineage>
</organism>
<feature type="transmembrane region" description="Helical" evidence="2">
    <location>
        <begin position="262"/>
        <end position="281"/>
    </location>
</feature>
<name>A0A3B4WAA5_SERLL</name>
<dbReference type="InterPro" id="IPR036259">
    <property type="entry name" value="MFS_trans_sf"/>
</dbReference>
<dbReference type="GeneTree" id="ENSGT00940000153576"/>
<keyword evidence="2" id="KW-0472">Membrane</keyword>
<keyword evidence="2" id="KW-1133">Transmembrane helix</keyword>
<proteinExistence type="predicted"/>
<feature type="transmembrane region" description="Helical" evidence="2">
    <location>
        <begin position="121"/>
        <end position="143"/>
    </location>
</feature>
<keyword evidence="2" id="KW-0812">Transmembrane</keyword>
<evidence type="ECO:0000313" key="4">
    <source>
        <dbReference type="Proteomes" id="UP000261360"/>
    </source>
</evidence>
<protein>
    <submittedName>
        <fullName evidence="3">Solute carrier family 43 member 3-like</fullName>
    </submittedName>
</protein>
<reference evidence="3" key="2">
    <citation type="submission" date="2025-09" db="UniProtKB">
        <authorList>
            <consortium name="Ensembl"/>
        </authorList>
    </citation>
    <scope>IDENTIFICATION</scope>
</reference>
<dbReference type="GO" id="GO:0016020">
    <property type="term" value="C:membrane"/>
    <property type="evidence" value="ECO:0007669"/>
    <property type="project" value="UniProtKB-SubCell"/>
</dbReference>
<feature type="transmembrane region" description="Helical" evidence="2">
    <location>
        <begin position="155"/>
        <end position="174"/>
    </location>
</feature>
<accession>A0A3B4WAA5</accession>
<evidence type="ECO:0000256" key="1">
    <source>
        <dbReference type="ARBA" id="ARBA00004141"/>
    </source>
</evidence>
<feature type="transmembrane region" description="Helical" evidence="2">
    <location>
        <begin position="437"/>
        <end position="461"/>
    </location>
</feature>
<feature type="transmembrane region" description="Helical" evidence="2">
    <location>
        <begin position="406"/>
        <end position="425"/>
    </location>
</feature>
<feature type="transmembrane region" description="Helical" evidence="2">
    <location>
        <begin position="301"/>
        <end position="324"/>
    </location>
</feature>